<dbReference type="Proteomes" id="UP000054270">
    <property type="component" value="Unassembled WGS sequence"/>
</dbReference>
<gene>
    <name evidence="2" type="ORF">HYPSUDRAFT_205326</name>
</gene>
<organism evidence="2 3">
    <name type="scientific">Hypholoma sublateritium (strain FD-334 SS-4)</name>
    <dbReference type="NCBI Taxonomy" id="945553"/>
    <lineage>
        <taxon>Eukaryota</taxon>
        <taxon>Fungi</taxon>
        <taxon>Dikarya</taxon>
        <taxon>Basidiomycota</taxon>
        <taxon>Agaricomycotina</taxon>
        <taxon>Agaricomycetes</taxon>
        <taxon>Agaricomycetidae</taxon>
        <taxon>Agaricales</taxon>
        <taxon>Agaricineae</taxon>
        <taxon>Strophariaceae</taxon>
        <taxon>Hypholoma</taxon>
    </lineage>
</organism>
<feature type="region of interest" description="Disordered" evidence="1">
    <location>
        <begin position="115"/>
        <end position="168"/>
    </location>
</feature>
<sequence length="290" mass="31286">MRLHTAHRRAALIFYTDEWLTLNLTAIKSRLIIRTRPAGLHACIRPLLHTRIYPPTHSPVSSTAVPRAAAAAALAFLAGLRPAAGVRLALHLAGALAADPARTLGGAELRAVRKSIQGERDGSRNDAVPPPLSSGTPRPPPAVRANPPASTRGCKGAAAPPPTAERLSKRARVRAAVFPPLPAPPTPAYAAKVLASLHARRPIPCDNASACIQRRLSFRLLRHACLPSPPPRRRRPPRALARPFHDDLPIDDLVRRGIRLRARSPATVRTAALPVCWRLERARVAMSTLL</sequence>
<feature type="compositionally biased region" description="Pro residues" evidence="1">
    <location>
        <begin position="128"/>
        <end position="142"/>
    </location>
</feature>
<accession>A0A0D2NHR8</accession>
<reference evidence="3" key="1">
    <citation type="submission" date="2014-04" db="EMBL/GenBank/DDBJ databases">
        <title>Evolutionary Origins and Diversification of the Mycorrhizal Mutualists.</title>
        <authorList>
            <consortium name="DOE Joint Genome Institute"/>
            <consortium name="Mycorrhizal Genomics Consortium"/>
            <person name="Kohler A."/>
            <person name="Kuo A."/>
            <person name="Nagy L.G."/>
            <person name="Floudas D."/>
            <person name="Copeland A."/>
            <person name="Barry K.W."/>
            <person name="Cichocki N."/>
            <person name="Veneault-Fourrey C."/>
            <person name="LaButti K."/>
            <person name="Lindquist E.A."/>
            <person name="Lipzen A."/>
            <person name="Lundell T."/>
            <person name="Morin E."/>
            <person name="Murat C."/>
            <person name="Riley R."/>
            <person name="Ohm R."/>
            <person name="Sun H."/>
            <person name="Tunlid A."/>
            <person name="Henrissat B."/>
            <person name="Grigoriev I.V."/>
            <person name="Hibbett D.S."/>
            <person name="Martin F."/>
        </authorList>
    </citation>
    <scope>NUCLEOTIDE SEQUENCE [LARGE SCALE GENOMIC DNA]</scope>
    <source>
        <strain evidence="3">FD-334 SS-4</strain>
    </source>
</reference>
<evidence type="ECO:0000313" key="3">
    <source>
        <dbReference type="Proteomes" id="UP000054270"/>
    </source>
</evidence>
<dbReference type="AlphaFoldDB" id="A0A0D2NHR8"/>
<evidence type="ECO:0000256" key="1">
    <source>
        <dbReference type="SAM" id="MobiDB-lite"/>
    </source>
</evidence>
<proteinExistence type="predicted"/>
<dbReference type="EMBL" id="KN817588">
    <property type="protein sequence ID" value="KJA18504.1"/>
    <property type="molecule type" value="Genomic_DNA"/>
</dbReference>
<name>A0A0D2NHR8_HYPSF</name>
<protein>
    <submittedName>
        <fullName evidence="2">Uncharacterized protein</fullName>
    </submittedName>
</protein>
<evidence type="ECO:0000313" key="2">
    <source>
        <dbReference type="EMBL" id="KJA18504.1"/>
    </source>
</evidence>
<keyword evidence="3" id="KW-1185">Reference proteome</keyword>